<comment type="similarity">
    <text evidence="3">Belongs to the glycosyltransferase 2 family.</text>
</comment>
<evidence type="ECO:0000256" key="10">
    <source>
        <dbReference type="ARBA" id="ARBA00022989"/>
    </source>
</evidence>
<keyword evidence="7" id="KW-0812">Transmembrane</keyword>
<organism evidence="14">
    <name type="scientific">uncultured Rubrobacteraceae bacterium</name>
    <dbReference type="NCBI Taxonomy" id="349277"/>
    <lineage>
        <taxon>Bacteria</taxon>
        <taxon>Bacillati</taxon>
        <taxon>Actinomycetota</taxon>
        <taxon>Rubrobacteria</taxon>
        <taxon>Rubrobacterales</taxon>
        <taxon>Rubrobacteraceae</taxon>
        <taxon>environmental samples</taxon>
    </lineage>
</organism>
<dbReference type="Pfam" id="PF00535">
    <property type="entry name" value="Glycos_transf_2"/>
    <property type="match status" value="1"/>
</dbReference>
<evidence type="ECO:0000256" key="9">
    <source>
        <dbReference type="ARBA" id="ARBA00022968"/>
    </source>
</evidence>
<dbReference type="InterPro" id="IPR001173">
    <property type="entry name" value="Glyco_trans_2-like"/>
</dbReference>
<evidence type="ECO:0000256" key="7">
    <source>
        <dbReference type="ARBA" id="ARBA00022692"/>
    </source>
</evidence>
<comment type="pathway">
    <text evidence="2">Protein modification; protein glycosylation.</text>
</comment>
<dbReference type="SUPFAM" id="SSF53448">
    <property type="entry name" value="Nucleotide-diphospho-sugar transferases"/>
    <property type="match status" value="1"/>
</dbReference>
<evidence type="ECO:0000256" key="3">
    <source>
        <dbReference type="ARBA" id="ARBA00006739"/>
    </source>
</evidence>
<protein>
    <recommendedName>
        <fullName evidence="4">dolichyl-phosphate beta-glucosyltransferase</fullName>
        <ecNumber evidence="4">2.4.1.117</ecNumber>
    </recommendedName>
</protein>
<evidence type="ECO:0000256" key="12">
    <source>
        <dbReference type="ARBA" id="ARBA00045097"/>
    </source>
</evidence>
<accession>A0A6J4Q9M6</accession>
<evidence type="ECO:0000256" key="5">
    <source>
        <dbReference type="ARBA" id="ARBA00022676"/>
    </source>
</evidence>
<dbReference type="AlphaFoldDB" id="A0A6J4Q9M6"/>
<feature type="domain" description="Glycosyltransferase 2-like" evidence="13">
    <location>
        <begin position="22"/>
        <end position="188"/>
    </location>
</feature>
<evidence type="ECO:0000256" key="8">
    <source>
        <dbReference type="ARBA" id="ARBA00022824"/>
    </source>
</evidence>
<dbReference type="EMBL" id="CADCVB010000145">
    <property type="protein sequence ID" value="CAA9437564.1"/>
    <property type="molecule type" value="Genomic_DNA"/>
</dbReference>
<dbReference type="InterPro" id="IPR035518">
    <property type="entry name" value="DPG_synthase"/>
</dbReference>
<dbReference type="GO" id="GO:0006487">
    <property type="term" value="P:protein N-linked glycosylation"/>
    <property type="evidence" value="ECO:0007669"/>
    <property type="project" value="TreeGrafter"/>
</dbReference>
<evidence type="ECO:0000313" key="14">
    <source>
        <dbReference type="EMBL" id="CAA9437564.1"/>
    </source>
</evidence>
<dbReference type="PANTHER" id="PTHR10859:SF91">
    <property type="entry name" value="DOLICHYL-PHOSPHATE BETA-GLUCOSYLTRANSFERASE"/>
    <property type="match status" value="1"/>
</dbReference>
<evidence type="ECO:0000256" key="2">
    <source>
        <dbReference type="ARBA" id="ARBA00004922"/>
    </source>
</evidence>
<evidence type="ECO:0000256" key="4">
    <source>
        <dbReference type="ARBA" id="ARBA00012583"/>
    </source>
</evidence>
<dbReference type="InterPro" id="IPR029044">
    <property type="entry name" value="Nucleotide-diphossugar_trans"/>
</dbReference>
<evidence type="ECO:0000256" key="6">
    <source>
        <dbReference type="ARBA" id="ARBA00022679"/>
    </source>
</evidence>
<keyword evidence="9" id="KW-0735">Signal-anchor</keyword>
<sequence length="294" mass="33173">MINKSTPRRDDTLPYQQVSVEVVVPVYNEERALLESIPDLCAYLETYFPYRWSVVIADNASTDATRAVAEGLASAYPGVSVLHLEEKGRGRALKVAWLASEADVVAYMDVDLSTNLWSFLPLVAPLATGHSDVAIGSRLLRGAMVTRQWKRELISRCYNLLIKTLFGNRFSDAQCGFKAVKRGVARKLLPQVEDGEWFFDTEMLLLAEERGLRISEVPVDWTEDLDSRVDVFSTALEDVKGLLRVRTQRLRRRFSEQRSRDAMDAAHHARSWRLIAKATVEARKTGGRGRMARG</sequence>
<comment type="catalytic activity">
    <reaction evidence="12">
        <text>a di-trans,poly-cis-dolichyl phosphate + UDP-alpha-D-glucose = a di-trans,poly-cis-dolichyl beta-D-glucosyl phosphate + UDP</text>
        <dbReference type="Rhea" id="RHEA:15401"/>
        <dbReference type="Rhea" id="RHEA-COMP:19498"/>
        <dbReference type="Rhea" id="RHEA-COMP:19502"/>
        <dbReference type="ChEBI" id="CHEBI:57525"/>
        <dbReference type="ChEBI" id="CHEBI:57683"/>
        <dbReference type="ChEBI" id="CHEBI:58223"/>
        <dbReference type="ChEBI" id="CHEBI:58885"/>
        <dbReference type="EC" id="2.4.1.117"/>
    </reaction>
    <physiologicalReaction direction="left-to-right" evidence="12">
        <dbReference type="Rhea" id="RHEA:15402"/>
    </physiologicalReaction>
</comment>
<gene>
    <name evidence="14" type="ORF">AVDCRST_MAG78-2145</name>
</gene>
<keyword evidence="11" id="KW-0472">Membrane</keyword>
<comment type="subcellular location">
    <subcellularLocation>
        <location evidence="1">Endoplasmic reticulum membrane</location>
        <topology evidence="1">Single-pass membrane protein</topology>
    </subcellularLocation>
</comment>
<dbReference type="GO" id="GO:0004581">
    <property type="term" value="F:dolichyl-phosphate beta-glucosyltransferase activity"/>
    <property type="evidence" value="ECO:0007669"/>
    <property type="project" value="UniProtKB-EC"/>
</dbReference>
<dbReference type="PANTHER" id="PTHR10859">
    <property type="entry name" value="GLYCOSYL TRANSFERASE"/>
    <property type="match status" value="1"/>
</dbReference>
<dbReference type="EC" id="2.4.1.117" evidence="4"/>
<dbReference type="CDD" id="cd04188">
    <property type="entry name" value="DPG_synthase"/>
    <property type="match status" value="1"/>
</dbReference>
<keyword evidence="10" id="KW-1133">Transmembrane helix</keyword>
<keyword evidence="5" id="KW-0328">Glycosyltransferase</keyword>
<evidence type="ECO:0000259" key="13">
    <source>
        <dbReference type="Pfam" id="PF00535"/>
    </source>
</evidence>
<evidence type="ECO:0000256" key="1">
    <source>
        <dbReference type="ARBA" id="ARBA00004389"/>
    </source>
</evidence>
<name>A0A6J4Q9M6_9ACTN</name>
<evidence type="ECO:0000256" key="11">
    <source>
        <dbReference type="ARBA" id="ARBA00023136"/>
    </source>
</evidence>
<keyword evidence="6" id="KW-0808">Transferase</keyword>
<proteinExistence type="inferred from homology"/>
<dbReference type="Gene3D" id="3.90.550.10">
    <property type="entry name" value="Spore Coat Polysaccharide Biosynthesis Protein SpsA, Chain A"/>
    <property type="match status" value="1"/>
</dbReference>
<reference evidence="14" key="1">
    <citation type="submission" date="2020-02" db="EMBL/GenBank/DDBJ databases">
        <authorList>
            <person name="Meier V. D."/>
        </authorList>
    </citation>
    <scope>NUCLEOTIDE SEQUENCE</scope>
    <source>
        <strain evidence="14">AVDCRST_MAG78</strain>
    </source>
</reference>
<keyword evidence="8" id="KW-0256">Endoplasmic reticulum</keyword>